<dbReference type="PROSITE" id="PS50878">
    <property type="entry name" value="RT_POL"/>
    <property type="match status" value="1"/>
</dbReference>
<feature type="compositionally biased region" description="Polar residues" evidence="1">
    <location>
        <begin position="251"/>
        <end position="261"/>
    </location>
</feature>
<dbReference type="PANTHER" id="PTHR36688">
    <property type="entry name" value="ENDO/EXONUCLEASE/PHOSPHATASE DOMAIN-CONTAINING PROTEIN"/>
    <property type="match status" value="1"/>
</dbReference>
<evidence type="ECO:0000256" key="1">
    <source>
        <dbReference type="SAM" id="MobiDB-lite"/>
    </source>
</evidence>
<protein>
    <recommendedName>
        <fullName evidence="2">Reverse transcriptase domain-containing protein</fullName>
    </recommendedName>
</protein>
<dbReference type="Proteomes" id="UP000663832">
    <property type="component" value="Unassembled WGS sequence"/>
</dbReference>
<gene>
    <name evidence="3" type="ORF">BJG266_LOCUS43714</name>
    <name evidence="4" type="ORF">QVE165_LOCUS60647</name>
</gene>
<dbReference type="OrthoDB" id="416454at2759"/>
<evidence type="ECO:0000313" key="4">
    <source>
        <dbReference type="EMBL" id="CAF1647284.1"/>
    </source>
</evidence>
<feature type="region of interest" description="Disordered" evidence="1">
    <location>
        <begin position="212"/>
        <end position="237"/>
    </location>
</feature>
<dbReference type="EMBL" id="CAJNOM010003586">
    <property type="protein sequence ID" value="CAF1647284.1"/>
    <property type="molecule type" value="Genomic_DNA"/>
</dbReference>
<feature type="domain" description="Reverse transcriptase" evidence="2">
    <location>
        <begin position="1073"/>
        <end position="1351"/>
    </location>
</feature>
<feature type="non-terminal residue" evidence="4">
    <location>
        <position position="1"/>
    </location>
</feature>
<dbReference type="Proteomes" id="UP000663877">
    <property type="component" value="Unassembled WGS sequence"/>
</dbReference>
<dbReference type="EMBL" id="CAJNOI010003239">
    <property type="protein sequence ID" value="CAF1510827.1"/>
    <property type="molecule type" value="Genomic_DNA"/>
</dbReference>
<dbReference type="SUPFAM" id="SSF56219">
    <property type="entry name" value="DNase I-like"/>
    <property type="match status" value="1"/>
</dbReference>
<feature type="region of interest" description="Disordered" evidence="1">
    <location>
        <begin position="251"/>
        <end position="271"/>
    </location>
</feature>
<evidence type="ECO:0000313" key="3">
    <source>
        <dbReference type="EMBL" id="CAF1510827.1"/>
    </source>
</evidence>
<dbReference type="Pfam" id="PF00078">
    <property type="entry name" value="RVT_1"/>
    <property type="match status" value="1"/>
</dbReference>
<feature type="non-terminal residue" evidence="4">
    <location>
        <position position="1419"/>
    </location>
</feature>
<organism evidence="4 5">
    <name type="scientific">Adineta steineri</name>
    <dbReference type="NCBI Taxonomy" id="433720"/>
    <lineage>
        <taxon>Eukaryota</taxon>
        <taxon>Metazoa</taxon>
        <taxon>Spiralia</taxon>
        <taxon>Gnathifera</taxon>
        <taxon>Rotifera</taxon>
        <taxon>Eurotatoria</taxon>
        <taxon>Bdelloidea</taxon>
        <taxon>Adinetida</taxon>
        <taxon>Adinetidae</taxon>
        <taxon>Adineta</taxon>
    </lineage>
</organism>
<sequence>ANVNELISLEVSIHQLSLSRELKSNNPLLNDELLYRDSLSIDDPSIVINPTASNDKLASVNRPPLSEPLTNILALPLNDELENINRLTLIDDSLDINPLARVHESTNKVELLSNDESQVILMTSNSNSNRFNDGEVTDQSLSDNQNVGSINLSSLNLTNVSNSQVVHGHDSHVGLLNVNDNYNVNPSLAIDSNLMYSTSSVRRRRSIDVTDEYTDVSHKKSSKRSSNQVTDQNDPIIINSSTARVNSVISSTSDSVNQQGSRNDHDDVSVDNNKLNQRFSITNESTRYALTRFPFSPFVLQFKSGKVTVNQVKDELIRHCKTVHQIDIHILNCRLIKPNSNINQYNILIYVKDVTSFACFLNHEHWPKLLGNESYILSSLPSIPPQLCCIIKNVDLNINYDEFCEAIHNKFPEVKNIVRLKNKFQNDIKMVKLELTCPNVRDKLLNDRRILINHISYVVAEFLAPAHVLICSKCMTLGHFQKQCSQTKETCRTCSEVVDNMKNHICSKIEKCTHCQSNHKSSSLKCPVVKAYRAELTRKLLHLNNPPAATVDINNIMQNYVYKSSNFSPPPVSYASAINSTINPMINPMMKKLDELMNTMSEMKNQLASFEVKQNTIEQFIIAKQEGDDLIKQNLDALAKNQLDMKKDVIHHGLFIDRHENLFMNLLLPMFQDVFIFISSLNKDKKGNTLDTDLKDKIECYLKQMNKVKEDVKGVEVVRLLGVYAPTSKSWNWQDLSPYVTKKCIIYGDFNVDFCQDIQKAESLLSWADEHFLAPFLTGMPTSLRSDREVDYAFASNINITIQAYSGKTSSDHVPILSVIPFKIEENNVGKNVHWKVFSLFTEYTFSFWEGLWNFDNLDNLYNDYTKFLFLLSARCTIVFPIEKYRPAIPVELRSFLSFIRALSFRQMRTKCSELRNEVNYLRKIAKKELKNFFSSNLSSVLRFRNFSSPAGNFFWSRTKKHLKPSSSSVHALIDSSGKANKDPVLMCEVAADYYEKFFRKSEIIRPHPYTDSPFLHHENVDELIPEVTLEELIYTVQVKRKKKSVDAHGICNYMFHFLDLTHWSLFLKLFNHSFQNTILPDAWKETRMILIAKKESICSPALTRPISLIDSFLKIGERLFLNRFRDVLLRRGLLPDNQSGFRDGFRLQTRLLLFLEDVYSLMSNSAPVCTIFIDFRSAFDQLWHSGCIGKLFRLGIPRSYILWIDAWLRRRRCYIEIKGHKSRYFNIEKGGPQGSVLTPTLFISYHCDMGQFLSSCTSHFFADDVAAILAGQMGVRFTDQCLDLEKRVKSFLDRLEFYSCLSDQPLNRSKTDALFSARAIGLPKFTISFDSDGGDEIKWKKEYKYLGYIISSKLGWGKLIKDVECKVRKRISLIRSFKLFGCSSPSVRKVLFYSHVLPLFTWIYPVYPLLTRKQQESM</sequence>
<name>A0A816EKQ6_9BILA</name>
<dbReference type="InterPro" id="IPR036691">
    <property type="entry name" value="Endo/exonu/phosph_ase_sf"/>
</dbReference>
<keyword evidence="5" id="KW-1185">Reference proteome</keyword>
<accession>A0A816EKQ6</accession>
<comment type="caution">
    <text evidence="4">The sequence shown here is derived from an EMBL/GenBank/DDBJ whole genome shotgun (WGS) entry which is preliminary data.</text>
</comment>
<dbReference type="InterPro" id="IPR052560">
    <property type="entry name" value="RdDP_mobile_element"/>
</dbReference>
<evidence type="ECO:0000259" key="2">
    <source>
        <dbReference type="PROSITE" id="PS50878"/>
    </source>
</evidence>
<proteinExistence type="predicted"/>
<reference evidence="4" key="1">
    <citation type="submission" date="2021-02" db="EMBL/GenBank/DDBJ databases">
        <authorList>
            <person name="Nowell W R."/>
        </authorList>
    </citation>
    <scope>NUCLEOTIDE SEQUENCE</scope>
</reference>
<dbReference type="PANTHER" id="PTHR36688:SF2">
    <property type="entry name" value="ENDONUCLEASE_EXONUCLEASE_PHOSPHATASE DOMAIN-CONTAINING PROTEIN"/>
    <property type="match status" value="1"/>
</dbReference>
<dbReference type="InterPro" id="IPR000477">
    <property type="entry name" value="RT_dom"/>
</dbReference>
<evidence type="ECO:0000313" key="5">
    <source>
        <dbReference type="Proteomes" id="UP000663832"/>
    </source>
</evidence>
<feature type="compositionally biased region" description="Polar residues" evidence="1">
    <location>
        <begin position="224"/>
        <end position="237"/>
    </location>
</feature>